<keyword evidence="3" id="KW-1185">Reference proteome</keyword>
<accession>A0A1I5V720</accession>
<protein>
    <submittedName>
        <fullName evidence="2">Acyl carrier protein</fullName>
    </submittedName>
</protein>
<proteinExistence type="predicted"/>
<dbReference type="STRING" id="587909.SAMN05421810_104254"/>
<gene>
    <name evidence="2" type="ORF">SAMN05421810_104254</name>
</gene>
<name>A0A1I5V720_9PSEU</name>
<evidence type="ECO:0000313" key="3">
    <source>
        <dbReference type="Proteomes" id="UP000198727"/>
    </source>
</evidence>
<organism evidence="2 3">
    <name type="scientific">Amycolatopsis arida</name>
    <dbReference type="NCBI Taxonomy" id="587909"/>
    <lineage>
        <taxon>Bacteria</taxon>
        <taxon>Bacillati</taxon>
        <taxon>Actinomycetota</taxon>
        <taxon>Actinomycetes</taxon>
        <taxon>Pseudonocardiales</taxon>
        <taxon>Pseudonocardiaceae</taxon>
        <taxon>Amycolatopsis</taxon>
    </lineage>
</organism>
<dbReference type="Proteomes" id="UP000198727">
    <property type="component" value="Unassembled WGS sequence"/>
</dbReference>
<dbReference type="InterPro" id="IPR036736">
    <property type="entry name" value="ACP-like_sf"/>
</dbReference>
<sequence length="91" mass="10126">MTSTDRTDQSAPDVLPVLEEIYAKVKRIHRELRPADRIVADLEVDSLATLEILLALEERFGVSLVDNPRAARVETVADLVALLDDLRHPAP</sequence>
<feature type="domain" description="Carrier" evidence="1">
    <location>
        <begin position="9"/>
        <end position="87"/>
    </location>
</feature>
<dbReference type="Gene3D" id="1.10.1200.10">
    <property type="entry name" value="ACP-like"/>
    <property type="match status" value="1"/>
</dbReference>
<evidence type="ECO:0000259" key="1">
    <source>
        <dbReference type="PROSITE" id="PS50075"/>
    </source>
</evidence>
<dbReference type="OrthoDB" id="4288508at2"/>
<dbReference type="RefSeq" id="WP_092530633.1">
    <property type="nucleotide sequence ID" value="NZ_FOWW01000004.1"/>
</dbReference>
<evidence type="ECO:0000313" key="2">
    <source>
        <dbReference type="EMBL" id="SFQ03147.1"/>
    </source>
</evidence>
<dbReference type="SUPFAM" id="SSF47336">
    <property type="entry name" value="ACP-like"/>
    <property type="match status" value="1"/>
</dbReference>
<dbReference type="InterPro" id="IPR009081">
    <property type="entry name" value="PP-bd_ACP"/>
</dbReference>
<dbReference type="Pfam" id="PF00550">
    <property type="entry name" value="PP-binding"/>
    <property type="match status" value="1"/>
</dbReference>
<dbReference type="EMBL" id="FOWW01000004">
    <property type="protein sequence ID" value="SFQ03147.1"/>
    <property type="molecule type" value="Genomic_DNA"/>
</dbReference>
<dbReference type="PROSITE" id="PS50075">
    <property type="entry name" value="CARRIER"/>
    <property type="match status" value="1"/>
</dbReference>
<dbReference type="AlphaFoldDB" id="A0A1I5V720"/>
<reference evidence="3" key="1">
    <citation type="submission" date="2016-10" db="EMBL/GenBank/DDBJ databases">
        <authorList>
            <person name="Varghese N."/>
            <person name="Submissions S."/>
        </authorList>
    </citation>
    <scope>NUCLEOTIDE SEQUENCE [LARGE SCALE GENOMIC DNA]</scope>
    <source>
        <strain evidence="3">CGMCC 4.5579</strain>
    </source>
</reference>